<dbReference type="GO" id="GO:0043015">
    <property type="term" value="F:gamma-tubulin binding"/>
    <property type="evidence" value="ECO:0007669"/>
    <property type="project" value="TreeGrafter"/>
</dbReference>
<dbReference type="PaxDb" id="8022-A0A060WSY1"/>
<reference evidence="6" key="2">
    <citation type="submission" date="2014-03" db="EMBL/GenBank/DDBJ databases">
        <authorList>
            <person name="Genoscope - CEA"/>
        </authorList>
    </citation>
    <scope>NUCLEOTIDE SEQUENCE</scope>
</reference>
<dbReference type="InterPro" id="IPR052818">
    <property type="entry name" value="NEDD1_Spindle_Assembly"/>
</dbReference>
<reference evidence="6" key="1">
    <citation type="journal article" date="2014" name="Nat. Commun.">
        <title>The rainbow trout genome provides novel insights into evolution after whole-genome duplication in vertebrates.</title>
        <authorList>
            <person name="Berthelot C."/>
            <person name="Brunet F."/>
            <person name="Chalopin D."/>
            <person name="Juanchich A."/>
            <person name="Bernard M."/>
            <person name="Noel B."/>
            <person name="Bento P."/>
            <person name="Da Silva C."/>
            <person name="Labadie K."/>
            <person name="Alberti A."/>
            <person name="Aury J.M."/>
            <person name="Louis A."/>
            <person name="Dehais P."/>
            <person name="Bardou P."/>
            <person name="Montfort J."/>
            <person name="Klopp C."/>
            <person name="Cabau C."/>
            <person name="Gaspin C."/>
            <person name="Thorgaard G.H."/>
            <person name="Boussaha M."/>
            <person name="Quillet E."/>
            <person name="Guyomard R."/>
            <person name="Galiana D."/>
            <person name="Bobe J."/>
            <person name="Volff J.N."/>
            <person name="Genet C."/>
            <person name="Wincker P."/>
            <person name="Jaillon O."/>
            <person name="Roest Crollius H."/>
            <person name="Guiguen Y."/>
        </authorList>
    </citation>
    <scope>NUCLEOTIDE SEQUENCE [LARGE SCALE GENOMIC DNA]</scope>
</reference>
<dbReference type="AlphaFoldDB" id="A0A060WSY1"/>
<dbReference type="GO" id="GO:0005737">
    <property type="term" value="C:cytoplasm"/>
    <property type="evidence" value="ECO:0007669"/>
    <property type="project" value="TreeGrafter"/>
</dbReference>
<feature type="chain" id="PRO_5001595148" evidence="5">
    <location>
        <begin position="26"/>
        <end position="763"/>
    </location>
</feature>
<dbReference type="STRING" id="8022.A0A060WSY1"/>
<dbReference type="PROSITE" id="PS50082">
    <property type="entry name" value="WD_REPEATS_2"/>
    <property type="match status" value="2"/>
</dbReference>
<dbReference type="PROSITE" id="PS00678">
    <property type="entry name" value="WD_REPEATS_1"/>
    <property type="match status" value="1"/>
</dbReference>
<feature type="compositionally biased region" description="Low complexity" evidence="4">
    <location>
        <begin position="373"/>
        <end position="384"/>
    </location>
</feature>
<dbReference type="GO" id="GO:0005814">
    <property type="term" value="C:centriole"/>
    <property type="evidence" value="ECO:0007669"/>
    <property type="project" value="TreeGrafter"/>
</dbReference>
<dbReference type="InterPro" id="IPR019775">
    <property type="entry name" value="WD40_repeat_CS"/>
</dbReference>
<dbReference type="FunFam" id="2.130.10.10:FF:000726">
    <property type="entry name" value="Neural precursor cell-expressed, developmentally down-regulated 1"/>
    <property type="match status" value="1"/>
</dbReference>
<feature type="repeat" description="WD" evidence="3">
    <location>
        <begin position="178"/>
        <end position="219"/>
    </location>
</feature>
<dbReference type="InterPro" id="IPR001680">
    <property type="entry name" value="WD40_rpt"/>
</dbReference>
<feature type="compositionally biased region" description="Basic and acidic residues" evidence="4">
    <location>
        <begin position="595"/>
        <end position="604"/>
    </location>
</feature>
<dbReference type="CDD" id="cd00200">
    <property type="entry name" value="WD40"/>
    <property type="match status" value="1"/>
</dbReference>
<feature type="region of interest" description="Disordered" evidence="4">
    <location>
        <begin position="361"/>
        <end position="453"/>
    </location>
</feature>
<dbReference type="PANTHER" id="PTHR44414">
    <property type="entry name" value="PROTEIN NEDD1"/>
    <property type="match status" value="1"/>
</dbReference>
<dbReference type="InterPro" id="IPR036322">
    <property type="entry name" value="WD40_repeat_dom_sf"/>
</dbReference>
<feature type="signal peptide" evidence="5">
    <location>
        <begin position="1"/>
        <end position="25"/>
    </location>
</feature>
<proteinExistence type="predicted"/>
<dbReference type="Pfam" id="PF00400">
    <property type="entry name" value="WD40"/>
    <property type="match status" value="4"/>
</dbReference>
<dbReference type="Gene3D" id="2.130.10.10">
    <property type="entry name" value="YVTN repeat-like/Quinoprotein amine dehydrogenase"/>
    <property type="match status" value="3"/>
</dbReference>
<keyword evidence="2" id="KW-0677">Repeat</keyword>
<dbReference type="SMART" id="SM00320">
    <property type="entry name" value="WD40"/>
    <property type="match status" value="7"/>
</dbReference>
<evidence type="ECO:0000313" key="7">
    <source>
        <dbReference type="Proteomes" id="UP000193380"/>
    </source>
</evidence>
<dbReference type="GO" id="GO:0036064">
    <property type="term" value="C:ciliary basal body"/>
    <property type="evidence" value="ECO:0007669"/>
    <property type="project" value="TreeGrafter"/>
</dbReference>
<evidence type="ECO:0000256" key="3">
    <source>
        <dbReference type="PROSITE-ProRule" id="PRU00221"/>
    </source>
</evidence>
<protein>
    <submittedName>
        <fullName evidence="6">Uncharacterized protein</fullName>
    </submittedName>
</protein>
<accession>A0A060WSY1</accession>
<sequence length="763" mass="81996">MSWNTSAALLRFVLILGLLLPYSGSIFMSSFSSREPKGGIPSLQLEPVLVPPVTAVLVSAAVTMEEVTRLVSSGDCVKIWDSASMTVLEQFNPHSATHPVAQVCWSSNNQYLVSASSIGDKLVVSSLKSSPIPVVELAEGKMQTRVSLNSTSQYLVSGGLDNSVNIWDLKAKRLHRTLKDHNEEVTCVSFNGNDSYIASGSTSGDIILHSITTNLSSKAFGHGTNQPIHDLKYSVVKRSLLGSVSDSGSVVLWDANTQKELHVFDGAHKAPASGLAFSPANDLLFVTVGLDKKIICYDTSSKIVLRSMRVESPLTAIDFTPDGAGLVVGSTQGRLYMYDLRNLSAPTKTATAHKTSITSLRFQSSQSRHLKSSKMASSKSSSAHTSKRISARLGNTYLPTATHSSTSTPPSSLLAPHTVDGGDGQAQGTGSSVEVVSREAEGQPGADRLPSLDKFSSVGRNSLDIFSPVRDDYKAHGMGGDAPGGIKGNGTSLDMFSREGEGQNSTEKFSKVGRNSLDIFSPVREDYKSHGMTADVTSGKKGNNLDFLPSYSGGPPHRKTPLGTPGGGRCYSPLSVFQTPQPIKEEEAEPPAQTDTRDLKRYEKGGGSSLEGEGPTPHSRPAQLFFTPEPSLRANDMQAQLRYNTPLNGGPPTTAPAGPAVSSVVASSVSERIVEAVGAEGGGAPLTSLQIQFIRNMIHETLEDFRWDACHRDIVNLQVEMVKQFYIQLNEIHGLIEKYSVNDTLVEEIEKLREENKRLRANY</sequence>
<organism evidence="6 7">
    <name type="scientific">Oncorhynchus mykiss</name>
    <name type="common">Rainbow trout</name>
    <name type="synonym">Salmo gairdneri</name>
    <dbReference type="NCBI Taxonomy" id="8022"/>
    <lineage>
        <taxon>Eukaryota</taxon>
        <taxon>Metazoa</taxon>
        <taxon>Chordata</taxon>
        <taxon>Craniata</taxon>
        <taxon>Vertebrata</taxon>
        <taxon>Euteleostomi</taxon>
        <taxon>Actinopterygii</taxon>
        <taxon>Neopterygii</taxon>
        <taxon>Teleostei</taxon>
        <taxon>Protacanthopterygii</taxon>
        <taxon>Salmoniformes</taxon>
        <taxon>Salmonidae</taxon>
        <taxon>Salmoninae</taxon>
        <taxon>Oncorhynchus</taxon>
    </lineage>
</organism>
<dbReference type="GO" id="GO:0005813">
    <property type="term" value="C:centrosome"/>
    <property type="evidence" value="ECO:0007669"/>
    <property type="project" value="TreeGrafter"/>
</dbReference>
<gene>
    <name evidence="6" type="ORF">GSONMT00054102001</name>
</gene>
<dbReference type="GO" id="GO:0007020">
    <property type="term" value="P:microtubule nucleation"/>
    <property type="evidence" value="ECO:0007669"/>
    <property type="project" value="TreeGrafter"/>
</dbReference>
<feature type="region of interest" description="Disordered" evidence="4">
    <location>
        <begin position="582"/>
        <end position="623"/>
    </location>
</feature>
<dbReference type="GO" id="GO:0000278">
    <property type="term" value="P:mitotic cell cycle"/>
    <property type="evidence" value="ECO:0007669"/>
    <property type="project" value="TreeGrafter"/>
</dbReference>
<evidence type="ECO:0000256" key="5">
    <source>
        <dbReference type="SAM" id="SignalP"/>
    </source>
</evidence>
<dbReference type="SUPFAM" id="SSF50978">
    <property type="entry name" value="WD40 repeat-like"/>
    <property type="match status" value="1"/>
</dbReference>
<feature type="repeat" description="WD" evidence="3">
    <location>
        <begin position="146"/>
        <end position="177"/>
    </location>
</feature>
<keyword evidence="5" id="KW-0732">Signal</keyword>
<feature type="compositionally biased region" description="Low complexity" evidence="4">
    <location>
        <begin position="399"/>
        <end position="418"/>
    </location>
</feature>
<evidence type="ECO:0000256" key="2">
    <source>
        <dbReference type="ARBA" id="ARBA00022737"/>
    </source>
</evidence>
<name>A0A060WSY1_ONCMY</name>
<evidence type="ECO:0000313" key="6">
    <source>
        <dbReference type="EMBL" id="CDQ70152.1"/>
    </source>
</evidence>
<dbReference type="InterPro" id="IPR015943">
    <property type="entry name" value="WD40/YVTN_repeat-like_dom_sf"/>
</dbReference>
<evidence type="ECO:0000256" key="4">
    <source>
        <dbReference type="SAM" id="MobiDB-lite"/>
    </source>
</evidence>
<dbReference type="GO" id="GO:0000922">
    <property type="term" value="C:spindle pole"/>
    <property type="evidence" value="ECO:0007669"/>
    <property type="project" value="TreeGrafter"/>
</dbReference>
<dbReference type="Proteomes" id="UP000193380">
    <property type="component" value="Unassembled WGS sequence"/>
</dbReference>
<dbReference type="EMBL" id="FR904701">
    <property type="protein sequence ID" value="CDQ70152.1"/>
    <property type="molecule type" value="Genomic_DNA"/>
</dbReference>
<keyword evidence="1 3" id="KW-0853">WD repeat</keyword>
<dbReference type="PANTHER" id="PTHR44414:SF1">
    <property type="entry name" value="PROTEIN NEDD1"/>
    <property type="match status" value="1"/>
</dbReference>
<evidence type="ECO:0000256" key="1">
    <source>
        <dbReference type="ARBA" id="ARBA00022574"/>
    </source>
</evidence>